<dbReference type="SUPFAM" id="SSF52540">
    <property type="entry name" value="P-loop containing nucleoside triphosphate hydrolases"/>
    <property type="match status" value="1"/>
</dbReference>
<evidence type="ECO:0000256" key="3">
    <source>
        <dbReference type="ARBA" id="ARBA00022801"/>
    </source>
</evidence>
<dbReference type="InterPro" id="IPR002464">
    <property type="entry name" value="DNA/RNA_helicase_DEAH_CS"/>
</dbReference>
<sequence>MANSMAENLLEERKQLPIWPHREELVEIVKKYPNCVIVSSTGSGKTTQLPQFLFEAGLANSDMIAITQPRRIAAISVAQRVAEELGRGAVGVGPVGYCVRFEDASVAGLTRLRYMTDGMLLREACLDPTLSRYSIVIVDEAHERTLNTEVLLGVLLSASQRRANSPKTLKIIVMSATINPKNFVDFLGPSRTRVVYMQGRRFPIKILTADQPSTDYVSDAASTCIQMHSEPTCPPDRAFLIFLTGEEEITRCVSLIRRLYKALLESKKPSSNATTSNASSMPPRLSVFPLFAALPQAQQLKALTFSEPGTRKVIVSTNIAETSITIPGIRYVIDCGRAKTMEWDSTTGLQRLRVTWVSKSQAWQRAGRAGRNASGVCLRLYTDAEYDQQMALHPSSQLSSAPLSGVLLNLLAMGVKLLQRLGAISTVPQPTKSPLACNGNASTNSIPRPIKLTKLGRLMTAFPLAPRLARALCSAARLNCLIEAIIVVSMLYVAPVFYVPQESKEEFNEIATQFRHPDGDLASLVLVYRAYLKAAETSNSTNGGASVAASASTRLVVRNRWCREHFLNHARMRTAVKVRTQLRDLVKSSGLGRLHSCGADDFSPLTKAFFEVAFRDQVATLSATRADNAVDGRLESFPYYKRLGDAALSPLLCIHPDSSIYAQAVVARCPPPAVLFLEAVDSNSDPFSDTHQRIVMRYVCTIPPSWLGDKEMEVMETEKMMRTDAGG</sequence>
<proteinExistence type="predicted"/>
<protein>
    <recommendedName>
        <fullName evidence="1">RNA helicase</fullName>
        <ecNumber evidence="1">3.6.4.13</ecNumber>
    </recommendedName>
</protein>
<dbReference type="InterPro" id="IPR014001">
    <property type="entry name" value="Helicase_ATP-bd"/>
</dbReference>
<dbReference type="GO" id="GO:0004386">
    <property type="term" value="F:helicase activity"/>
    <property type="evidence" value="ECO:0007669"/>
    <property type="project" value="UniProtKB-KW"/>
</dbReference>
<evidence type="ECO:0000256" key="1">
    <source>
        <dbReference type="ARBA" id="ARBA00012552"/>
    </source>
</evidence>
<evidence type="ECO:0000259" key="8">
    <source>
        <dbReference type="PROSITE" id="PS51194"/>
    </source>
</evidence>
<dbReference type="CDD" id="cd18791">
    <property type="entry name" value="SF2_C_RHA"/>
    <property type="match status" value="1"/>
</dbReference>
<dbReference type="InterPro" id="IPR001650">
    <property type="entry name" value="Helicase_C-like"/>
</dbReference>
<dbReference type="Gene3D" id="3.40.50.300">
    <property type="entry name" value="P-loop containing nucleotide triphosphate hydrolases"/>
    <property type="match status" value="2"/>
</dbReference>
<dbReference type="SMART" id="SM00490">
    <property type="entry name" value="HELICc"/>
    <property type="match status" value="1"/>
</dbReference>
<comment type="catalytic activity">
    <reaction evidence="6">
        <text>ATP + H2O = ADP + phosphate + H(+)</text>
        <dbReference type="Rhea" id="RHEA:13065"/>
        <dbReference type="ChEBI" id="CHEBI:15377"/>
        <dbReference type="ChEBI" id="CHEBI:15378"/>
        <dbReference type="ChEBI" id="CHEBI:30616"/>
        <dbReference type="ChEBI" id="CHEBI:43474"/>
        <dbReference type="ChEBI" id="CHEBI:456216"/>
        <dbReference type="EC" id="3.6.4.13"/>
    </reaction>
</comment>
<gene>
    <name evidence="9" type="ORF">TcWFU_006258</name>
</gene>
<evidence type="ECO:0000256" key="4">
    <source>
        <dbReference type="ARBA" id="ARBA00022806"/>
    </source>
</evidence>
<keyword evidence="4 9" id="KW-0347">Helicase</keyword>
<organism evidence="9 10">
    <name type="scientific">Taenia crassiceps</name>
    <dbReference type="NCBI Taxonomy" id="6207"/>
    <lineage>
        <taxon>Eukaryota</taxon>
        <taxon>Metazoa</taxon>
        <taxon>Spiralia</taxon>
        <taxon>Lophotrochozoa</taxon>
        <taxon>Platyhelminthes</taxon>
        <taxon>Cestoda</taxon>
        <taxon>Eucestoda</taxon>
        <taxon>Cyclophyllidea</taxon>
        <taxon>Taeniidae</taxon>
        <taxon>Taenia</taxon>
    </lineage>
</organism>
<dbReference type="Pfam" id="PF21010">
    <property type="entry name" value="HA2_C"/>
    <property type="match status" value="1"/>
</dbReference>
<dbReference type="PROSITE" id="PS51192">
    <property type="entry name" value="HELICASE_ATP_BIND_1"/>
    <property type="match status" value="1"/>
</dbReference>
<evidence type="ECO:0000313" key="9">
    <source>
        <dbReference type="EMBL" id="KAL5104481.1"/>
    </source>
</evidence>
<dbReference type="Gene3D" id="1.20.120.1080">
    <property type="match status" value="1"/>
</dbReference>
<dbReference type="SMART" id="SM00487">
    <property type="entry name" value="DEXDc"/>
    <property type="match status" value="1"/>
</dbReference>
<evidence type="ECO:0000259" key="7">
    <source>
        <dbReference type="PROSITE" id="PS51192"/>
    </source>
</evidence>
<accession>A0ABR4Q473</accession>
<dbReference type="Pfam" id="PF00271">
    <property type="entry name" value="Helicase_C"/>
    <property type="match status" value="1"/>
</dbReference>
<dbReference type="InterPro" id="IPR027417">
    <property type="entry name" value="P-loop_NTPase"/>
</dbReference>
<dbReference type="SMART" id="SM00847">
    <property type="entry name" value="HA2"/>
    <property type="match status" value="1"/>
</dbReference>
<dbReference type="InterPro" id="IPR007502">
    <property type="entry name" value="Helicase-assoc_dom"/>
</dbReference>
<evidence type="ECO:0000256" key="6">
    <source>
        <dbReference type="ARBA" id="ARBA00047984"/>
    </source>
</evidence>
<comment type="caution">
    <text evidence="9">The sequence shown here is derived from an EMBL/GenBank/DDBJ whole genome shotgun (WGS) entry which is preliminary data.</text>
</comment>
<keyword evidence="5" id="KW-0067">ATP-binding</keyword>
<feature type="domain" description="Helicase ATP-binding" evidence="7">
    <location>
        <begin position="26"/>
        <end position="196"/>
    </location>
</feature>
<feature type="domain" description="Helicase C-terminal" evidence="8">
    <location>
        <begin position="223"/>
        <end position="414"/>
    </location>
</feature>
<reference evidence="9 10" key="1">
    <citation type="journal article" date="2022" name="Front. Cell. Infect. Microbiol.">
        <title>The Genomes of Two Strains of Taenia crassiceps the Animal Model for the Study of Human Cysticercosis.</title>
        <authorList>
            <person name="Bobes R.J."/>
            <person name="Estrada K."/>
            <person name="Rios-Valencia D.G."/>
            <person name="Calderon-Gallegos A."/>
            <person name="de la Torre P."/>
            <person name="Carrero J.C."/>
            <person name="Sanchez-Flores A."/>
            <person name="Laclette J.P."/>
        </authorList>
    </citation>
    <scope>NUCLEOTIDE SEQUENCE [LARGE SCALE GENOMIC DNA]</scope>
    <source>
        <strain evidence="9">WFUcys</strain>
    </source>
</reference>
<name>A0ABR4Q473_9CEST</name>
<dbReference type="Proteomes" id="UP001651158">
    <property type="component" value="Unassembled WGS sequence"/>
</dbReference>
<evidence type="ECO:0000313" key="10">
    <source>
        <dbReference type="Proteomes" id="UP001651158"/>
    </source>
</evidence>
<dbReference type="EMBL" id="JAKROA010000012">
    <property type="protein sequence ID" value="KAL5104481.1"/>
    <property type="molecule type" value="Genomic_DNA"/>
</dbReference>
<evidence type="ECO:0000256" key="5">
    <source>
        <dbReference type="ARBA" id="ARBA00022840"/>
    </source>
</evidence>
<dbReference type="InterPro" id="IPR011545">
    <property type="entry name" value="DEAD/DEAH_box_helicase_dom"/>
</dbReference>
<keyword evidence="3" id="KW-0378">Hydrolase</keyword>
<dbReference type="PROSITE" id="PS00690">
    <property type="entry name" value="DEAH_ATP_HELICASE"/>
    <property type="match status" value="1"/>
</dbReference>
<dbReference type="EC" id="3.6.4.13" evidence="1"/>
<keyword evidence="2" id="KW-0547">Nucleotide-binding</keyword>
<evidence type="ECO:0000256" key="2">
    <source>
        <dbReference type="ARBA" id="ARBA00022741"/>
    </source>
</evidence>
<keyword evidence="10" id="KW-1185">Reference proteome</keyword>
<dbReference type="PROSITE" id="PS51194">
    <property type="entry name" value="HELICASE_CTER"/>
    <property type="match status" value="1"/>
</dbReference>
<dbReference type="PANTHER" id="PTHR18934">
    <property type="entry name" value="ATP-DEPENDENT RNA HELICASE"/>
    <property type="match status" value="1"/>
</dbReference>
<dbReference type="PANTHER" id="PTHR18934:SF118">
    <property type="entry name" value="ATP-DEPENDENT RNA HELICASE DHX33"/>
    <property type="match status" value="1"/>
</dbReference>
<dbReference type="Pfam" id="PF00270">
    <property type="entry name" value="DEAD"/>
    <property type="match status" value="1"/>
</dbReference>